<evidence type="ECO:0000256" key="2">
    <source>
        <dbReference type="ARBA" id="ARBA00022692"/>
    </source>
</evidence>
<accession>A0A5B8VH95</accession>
<dbReference type="GO" id="GO:0012505">
    <property type="term" value="C:endomembrane system"/>
    <property type="evidence" value="ECO:0007669"/>
    <property type="project" value="UniProtKB-SubCell"/>
</dbReference>
<evidence type="ECO:0000313" key="6">
    <source>
        <dbReference type="EMBL" id="QEC70894.1"/>
    </source>
</evidence>
<evidence type="ECO:0000313" key="7">
    <source>
        <dbReference type="Proteomes" id="UP000321291"/>
    </source>
</evidence>
<evidence type="ECO:0000256" key="3">
    <source>
        <dbReference type="ARBA" id="ARBA00022989"/>
    </source>
</evidence>
<dbReference type="EMBL" id="CP042434">
    <property type="protein sequence ID" value="QEC70894.1"/>
    <property type="molecule type" value="Genomic_DNA"/>
</dbReference>
<dbReference type="Proteomes" id="UP000321291">
    <property type="component" value="Chromosome"/>
</dbReference>
<dbReference type="KEGG" id="agi:FSB73_03590"/>
<dbReference type="GO" id="GO:0032259">
    <property type="term" value="P:methylation"/>
    <property type="evidence" value="ECO:0007669"/>
    <property type="project" value="UniProtKB-KW"/>
</dbReference>
<evidence type="ECO:0000256" key="1">
    <source>
        <dbReference type="ARBA" id="ARBA00004127"/>
    </source>
</evidence>
<dbReference type="GO" id="GO:0008168">
    <property type="term" value="F:methyltransferase activity"/>
    <property type="evidence" value="ECO:0007669"/>
    <property type="project" value="UniProtKB-KW"/>
</dbReference>
<keyword evidence="4 5" id="KW-0472">Membrane</keyword>
<proteinExistence type="predicted"/>
<feature type="transmembrane region" description="Helical" evidence="5">
    <location>
        <begin position="32"/>
        <end position="49"/>
    </location>
</feature>
<dbReference type="PANTHER" id="PTHR12714:SF24">
    <property type="entry name" value="SLR1182 PROTEIN"/>
    <property type="match status" value="1"/>
</dbReference>
<dbReference type="Pfam" id="PF04191">
    <property type="entry name" value="PEMT"/>
    <property type="match status" value="1"/>
</dbReference>
<keyword evidence="7" id="KW-1185">Reference proteome</keyword>
<dbReference type="PANTHER" id="PTHR12714">
    <property type="entry name" value="PROTEIN-S ISOPRENYLCYSTEINE O-METHYLTRANSFERASE"/>
    <property type="match status" value="1"/>
</dbReference>
<comment type="subcellular location">
    <subcellularLocation>
        <location evidence="1">Endomembrane system</location>
        <topology evidence="1">Multi-pass membrane protein</topology>
    </subcellularLocation>
</comment>
<keyword evidence="2 5" id="KW-0812">Transmembrane</keyword>
<keyword evidence="3 5" id="KW-1133">Transmembrane helix</keyword>
<dbReference type="Gene3D" id="1.20.120.1630">
    <property type="match status" value="1"/>
</dbReference>
<dbReference type="AlphaFoldDB" id="A0A5B8VH95"/>
<evidence type="ECO:0000256" key="5">
    <source>
        <dbReference type="SAM" id="Phobius"/>
    </source>
</evidence>
<evidence type="ECO:0000256" key="4">
    <source>
        <dbReference type="ARBA" id="ARBA00023136"/>
    </source>
</evidence>
<keyword evidence="6" id="KW-0808">Transferase</keyword>
<dbReference type="InterPro" id="IPR007318">
    <property type="entry name" value="Phopholipid_MeTrfase"/>
</dbReference>
<dbReference type="OrthoDB" id="9809773at2"/>
<feature type="transmembrane region" description="Helical" evidence="5">
    <location>
        <begin position="136"/>
        <end position="154"/>
    </location>
</feature>
<organism evidence="6 7">
    <name type="scientific">Arachidicoccus ginsenosidivorans</name>
    <dbReference type="NCBI Taxonomy" id="496057"/>
    <lineage>
        <taxon>Bacteria</taxon>
        <taxon>Pseudomonadati</taxon>
        <taxon>Bacteroidota</taxon>
        <taxon>Chitinophagia</taxon>
        <taxon>Chitinophagales</taxon>
        <taxon>Chitinophagaceae</taxon>
        <taxon>Arachidicoccus</taxon>
    </lineage>
</organism>
<name>A0A5B8VH95_9BACT</name>
<sequence>MDTTQQFDQSVPEQHAAQVEQKAATSLKDHPGVYIPPPLFYIAFFYFSVLLEHDFPLGVDFLRRHNQQFIGWVLLFIGAGIGLITLIQFIISRNSIVTIKSAHSLQTKGVYKYSRNPLYVSLFFLYFGAVIFWGNWWSIIIAPFLVMVMKLYVIKREEKYLKRRFGKAYKNYKKSVRRWF</sequence>
<feature type="transmembrane region" description="Helical" evidence="5">
    <location>
        <begin position="113"/>
        <end position="130"/>
    </location>
</feature>
<keyword evidence="6" id="KW-0489">Methyltransferase</keyword>
<gene>
    <name evidence="6" type="ORF">FSB73_03590</name>
</gene>
<protein>
    <submittedName>
        <fullName evidence="6">Isoprenylcysteine carboxylmethyltransferase family protein</fullName>
    </submittedName>
</protein>
<dbReference type="RefSeq" id="WP_146780154.1">
    <property type="nucleotide sequence ID" value="NZ_CP042434.1"/>
</dbReference>
<feature type="transmembrane region" description="Helical" evidence="5">
    <location>
        <begin position="69"/>
        <end position="92"/>
    </location>
</feature>
<reference evidence="6 7" key="1">
    <citation type="journal article" date="2017" name="Int. J. Syst. Evol. Microbiol.">
        <title>Arachidicoccus ginsenosidivorans sp. nov., with ginsenoside-converting activity isolated from ginseng cultivating soil.</title>
        <authorList>
            <person name="Siddiqi M.Z."/>
            <person name="Aslam Z."/>
            <person name="Im W.T."/>
        </authorList>
    </citation>
    <scope>NUCLEOTIDE SEQUENCE [LARGE SCALE GENOMIC DNA]</scope>
    <source>
        <strain evidence="6 7">Gsoil 809</strain>
    </source>
</reference>